<dbReference type="GO" id="GO:0005829">
    <property type="term" value="C:cytosol"/>
    <property type="evidence" value="ECO:0007669"/>
    <property type="project" value="TreeGrafter"/>
</dbReference>
<name>A0A1M4T5C2_9CLOT</name>
<comment type="catalytic activity">
    <reaction evidence="8">
        <text>thiamine + H2O = 5-(2-hydroxyethyl)-4-methylthiazole + 4-amino-5-hydroxymethyl-2-methylpyrimidine + H(+)</text>
        <dbReference type="Rhea" id="RHEA:17509"/>
        <dbReference type="ChEBI" id="CHEBI:15377"/>
        <dbReference type="ChEBI" id="CHEBI:15378"/>
        <dbReference type="ChEBI" id="CHEBI:16892"/>
        <dbReference type="ChEBI" id="CHEBI:17957"/>
        <dbReference type="ChEBI" id="CHEBI:18385"/>
        <dbReference type="EC" id="3.5.99.2"/>
    </reaction>
</comment>
<dbReference type="InterPro" id="IPR027574">
    <property type="entry name" value="Thiaminase_II"/>
</dbReference>
<dbReference type="Pfam" id="PF03070">
    <property type="entry name" value="TENA_THI-4"/>
    <property type="match status" value="1"/>
</dbReference>
<dbReference type="AlphaFoldDB" id="A0A1M4T5C2"/>
<comment type="catalytic activity">
    <reaction evidence="1">
        <text>4-amino-5-aminomethyl-2-methylpyrimidine + H2O = 4-amino-5-hydroxymethyl-2-methylpyrimidine + NH4(+)</text>
        <dbReference type="Rhea" id="RHEA:31799"/>
        <dbReference type="ChEBI" id="CHEBI:15377"/>
        <dbReference type="ChEBI" id="CHEBI:16892"/>
        <dbReference type="ChEBI" id="CHEBI:28938"/>
        <dbReference type="ChEBI" id="CHEBI:63416"/>
        <dbReference type="EC" id="3.5.99.2"/>
    </reaction>
</comment>
<evidence type="ECO:0000313" key="11">
    <source>
        <dbReference type="Proteomes" id="UP000184035"/>
    </source>
</evidence>
<comment type="subunit">
    <text evidence="4">Homotetramer.</text>
</comment>
<keyword evidence="7" id="KW-0784">Thiamine biosynthesis</keyword>
<dbReference type="InterPro" id="IPR016084">
    <property type="entry name" value="Haem_Oase-like_multi-hlx"/>
</dbReference>
<evidence type="ECO:0000256" key="6">
    <source>
        <dbReference type="ARBA" id="ARBA00013647"/>
    </source>
</evidence>
<protein>
    <recommendedName>
        <fullName evidence="6">Aminopyrimidine aminohydrolase</fullName>
        <ecNumber evidence="5">3.5.99.2</ecNumber>
    </recommendedName>
</protein>
<dbReference type="CDD" id="cd19361">
    <property type="entry name" value="TenA_C_HP1287-like"/>
    <property type="match status" value="1"/>
</dbReference>
<evidence type="ECO:0000256" key="3">
    <source>
        <dbReference type="ARBA" id="ARBA00010264"/>
    </source>
</evidence>
<evidence type="ECO:0000259" key="9">
    <source>
        <dbReference type="Pfam" id="PF03070"/>
    </source>
</evidence>
<dbReference type="InterPro" id="IPR004305">
    <property type="entry name" value="Thiaminase-2/PQQC"/>
</dbReference>
<evidence type="ECO:0000256" key="5">
    <source>
        <dbReference type="ARBA" id="ARBA00012684"/>
    </source>
</evidence>
<evidence type="ECO:0000256" key="1">
    <source>
        <dbReference type="ARBA" id="ARBA00001881"/>
    </source>
</evidence>
<dbReference type="OrthoDB" id="34166at2"/>
<dbReference type="GO" id="GO:0009228">
    <property type="term" value="P:thiamine biosynthetic process"/>
    <property type="evidence" value="ECO:0007669"/>
    <property type="project" value="UniProtKB-KW"/>
</dbReference>
<dbReference type="PANTHER" id="PTHR43198">
    <property type="entry name" value="BIFUNCTIONAL TH2 PROTEIN"/>
    <property type="match status" value="1"/>
</dbReference>
<dbReference type="Gene3D" id="1.20.910.10">
    <property type="entry name" value="Heme oxygenase-like"/>
    <property type="match status" value="1"/>
</dbReference>
<evidence type="ECO:0000256" key="2">
    <source>
        <dbReference type="ARBA" id="ARBA00004948"/>
    </source>
</evidence>
<comment type="pathway">
    <text evidence="2">Cofactor biosynthesis; thiamine diphosphate biosynthesis.</text>
</comment>
<dbReference type="STRING" id="1533.SAMN05443638_10220"/>
<dbReference type="EMBL" id="FQVM01000002">
    <property type="protein sequence ID" value="SHE39595.1"/>
    <property type="molecule type" value="Genomic_DNA"/>
</dbReference>
<keyword evidence="11" id="KW-1185">Reference proteome</keyword>
<comment type="similarity">
    <text evidence="3">Belongs to the TenA family.</text>
</comment>
<dbReference type="PANTHER" id="PTHR43198:SF2">
    <property type="entry name" value="SI:CH1073-67J19.1-RELATED"/>
    <property type="match status" value="1"/>
</dbReference>
<dbReference type="GO" id="GO:0009229">
    <property type="term" value="P:thiamine diphosphate biosynthetic process"/>
    <property type="evidence" value="ECO:0007669"/>
    <property type="project" value="UniProtKB-UniPathway"/>
</dbReference>
<evidence type="ECO:0000313" key="10">
    <source>
        <dbReference type="EMBL" id="SHE39595.1"/>
    </source>
</evidence>
<evidence type="ECO:0000256" key="4">
    <source>
        <dbReference type="ARBA" id="ARBA00011881"/>
    </source>
</evidence>
<dbReference type="RefSeq" id="WP_072892443.1">
    <property type="nucleotide sequence ID" value="NZ_FQVM01000002.1"/>
</dbReference>
<feature type="domain" description="Thiaminase-2/PQQC" evidence="9">
    <location>
        <begin position="10"/>
        <end position="216"/>
    </location>
</feature>
<accession>A0A1M4T5C2</accession>
<proteinExistence type="inferred from homology"/>
<evidence type="ECO:0000256" key="7">
    <source>
        <dbReference type="ARBA" id="ARBA00022977"/>
    </source>
</evidence>
<dbReference type="Proteomes" id="UP000184035">
    <property type="component" value="Unassembled WGS sequence"/>
</dbReference>
<sequence>MKTSQYLYESVKDIWEDCCNHPFVQGIGHGTLDIDKFRFYTVQDYLYLLDYAKVFAMGIIKSTNEETMREFSNMVNDILNNEMSIHNGYMKKLNITKEELKNSKPSLSNTSYTSYMLSKATTGSLAEIAVTVLSCGWSYQIIGERLSKIPGSTEHEFYGDWIKGYTSKSYKDTVIWNINLLDQITENCPKEQLEILKEIFIITSKYEYMFWDMAYKKEM</sequence>
<dbReference type="GO" id="GO:0050334">
    <property type="term" value="F:thiaminase activity"/>
    <property type="evidence" value="ECO:0007669"/>
    <property type="project" value="UniProtKB-EC"/>
</dbReference>
<dbReference type="InterPro" id="IPR050967">
    <property type="entry name" value="Thiamine_Salvage_TenA"/>
</dbReference>
<dbReference type="SUPFAM" id="SSF48613">
    <property type="entry name" value="Heme oxygenase-like"/>
    <property type="match status" value="1"/>
</dbReference>
<reference evidence="10 11" key="1">
    <citation type="submission" date="2016-11" db="EMBL/GenBank/DDBJ databases">
        <authorList>
            <person name="Jaros S."/>
            <person name="Januszkiewicz K."/>
            <person name="Wedrychowicz H."/>
        </authorList>
    </citation>
    <scope>NUCLEOTIDE SEQUENCE [LARGE SCALE GENOMIC DNA]</scope>
    <source>
        <strain evidence="10 11">DSM 2631</strain>
    </source>
</reference>
<dbReference type="EC" id="3.5.99.2" evidence="5"/>
<evidence type="ECO:0000256" key="8">
    <source>
        <dbReference type="ARBA" id="ARBA00048337"/>
    </source>
</evidence>
<dbReference type="UniPathway" id="UPA00060"/>
<dbReference type="NCBIfam" id="TIGR04306">
    <property type="entry name" value="salvage_TenA"/>
    <property type="match status" value="1"/>
</dbReference>
<gene>
    <name evidence="10" type="ORF">SAMN05443638_10220</name>
</gene>
<organism evidence="10 11">
    <name type="scientific">Clostridium fallax</name>
    <dbReference type="NCBI Taxonomy" id="1533"/>
    <lineage>
        <taxon>Bacteria</taxon>
        <taxon>Bacillati</taxon>
        <taxon>Bacillota</taxon>
        <taxon>Clostridia</taxon>
        <taxon>Eubacteriales</taxon>
        <taxon>Clostridiaceae</taxon>
        <taxon>Clostridium</taxon>
    </lineage>
</organism>